<reference evidence="3" key="1">
    <citation type="submission" date="2017-08" db="EMBL/GenBank/DDBJ databases">
        <title>A dynamic microbial community with high functional redundancy inhabits the cold, oxic subseafloor aquifer.</title>
        <authorList>
            <person name="Tully B.J."/>
            <person name="Wheat C.G."/>
            <person name="Glazer B.T."/>
            <person name="Huber J.A."/>
        </authorList>
    </citation>
    <scope>NUCLEOTIDE SEQUENCE [LARGE SCALE GENOMIC DNA]</scope>
</reference>
<feature type="chain" id="PRO_5013060043" evidence="1">
    <location>
        <begin position="35"/>
        <end position="385"/>
    </location>
</feature>
<evidence type="ECO:0000256" key="1">
    <source>
        <dbReference type="SAM" id="SignalP"/>
    </source>
</evidence>
<gene>
    <name evidence="2" type="ORF">COA96_11775</name>
</gene>
<organism evidence="2 3">
    <name type="scientific">SAR86 cluster bacterium</name>
    <dbReference type="NCBI Taxonomy" id="2030880"/>
    <lineage>
        <taxon>Bacteria</taxon>
        <taxon>Pseudomonadati</taxon>
        <taxon>Pseudomonadota</taxon>
        <taxon>Gammaproteobacteria</taxon>
        <taxon>SAR86 cluster</taxon>
    </lineage>
</organism>
<proteinExistence type="predicted"/>
<dbReference type="EMBL" id="NVVJ01000039">
    <property type="protein sequence ID" value="PCJ23423.1"/>
    <property type="molecule type" value="Genomic_DNA"/>
</dbReference>
<dbReference type="AlphaFoldDB" id="A0A2A5AVV2"/>
<keyword evidence="1" id="KW-0732">Signal</keyword>
<accession>A0A2A5AVV2</accession>
<evidence type="ECO:0000313" key="3">
    <source>
        <dbReference type="Proteomes" id="UP000218327"/>
    </source>
</evidence>
<evidence type="ECO:0000313" key="2">
    <source>
        <dbReference type="EMBL" id="PCJ23423.1"/>
    </source>
</evidence>
<comment type="caution">
    <text evidence="2">The sequence shown here is derived from an EMBL/GenBank/DDBJ whole genome shotgun (WGS) entry which is preliminary data.</text>
</comment>
<name>A0A2A5AVV2_9GAMM</name>
<sequence length="385" mass="42568">MTNHKTKYLKLVKHCTITLSIVVTTSLFTTAVSAQSNIRDLYPQLADLFNAFDVTQANAFEKIADINANPSTQAARDELQMNLNMSTSMSMSEMMAAGGGMDMGMNGPYQELEVQARMELLENMRGKYSDEEAEAAYDNSAPVNRHTAEVLKRGRSFETNLFNIYIDDSINDKQAAVAAAVEDYLSDDRHSVASIPKESTYLIEHLQANGFKTAFPLLSGFLWSQQWLQLAALQAVILENVDPQFSGGVDVALERFWNKVGSSGGMTMFPAPSELPMAPAIAPDLYSQSEDAAIIIDNLNVLETVITDILSYPNVENRDGLVDATIARFTNKTEDNIEYMDYLLFALRGGIYNQGGPAVGELMQSERNRSRAAMDMKHSMIMSTQ</sequence>
<dbReference type="Proteomes" id="UP000218327">
    <property type="component" value="Unassembled WGS sequence"/>
</dbReference>
<protein>
    <submittedName>
        <fullName evidence="2">Uncharacterized protein</fullName>
    </submittedName>
</protein>
<feature type="signal peptide" evidence="1">
    <location>
        <begin position="1"/>
        <end position="34"/>
    </location>
</feature>